<dbReference type="Gene3D" id="1.10.520.20">
    <property type="entry name" value="N-terminal domain of the delta subunit of the F1F0-ATP synthase"/>
    <property type="match status" value="1"/>
</dbReference>
<comment type="similarity">
    <text evidence="8">Belongs to the ATPase delta chain family.</text>
</comment>
<dbReference type="Pfam" id="PF00213">
    <property type="entry name" value="OSCP"/>
    <property type="match status" value="1"/>
</dbReference>
<comment type="function">
    <text evidence="8">This protein is part of the stalk that links CF(0) to CF(1). It either transmits conformational changes from CF(0) to CF(1) or is implicated in proton conduction.</text>
</comment>
<keyword evidence="4 8" id="KW-0406">Ion transport</keyword>
<evidence type="ECO:0000256" key="5">
    <source>
        <dbReference type="ARBA" id="ARBA00023136"/>
    </source>
</evidence>
<dbReference type="PRINTS" id="PR00125">
    <property type="entry name" value="ATPASEDELTA"/>
</dbReference>
<evidence type="ECO:0000256" key="4">
    <source>
        <dbReference type="ARBA" id="ARBA00023065"/>
    </source>
</evidence>
<evidence type="ECO:0000256" key="1">
    <source>
        <dbReference type="ARBA" id="ARBA00004370"/>
    </source>
</evidence>
<dbReference type="GO" id="GO:0045259">
    <property type="term" value="C:proton-transporting ATP synthase complex"/>
    <property type="evidence" value="ECO:0007669"/>
    <property type="project" value="UniProtKB-KW"/>
</dbReference>
<evidence type="ECO:0000313" key="9">
    <source>
        <dbReference type="EMBL" id="ARN84449.1"/>
    </source>
</evidence>
<organism evidence="9 10">
    <name type="scientific">Candidatus Nucleicultrix amoebiphila FS5</name>
    <dbReference type="NCBI Taxonomy" id="1414854"/>
    <lineage>
        <taxon>Bacteria</taxon>
        <taxon>Pseudomonadati</taxon>
        <taxon>Pseudomonadota</taxon>
        <taxon>Alphaproteobacteria</taxon>
        <taxon>Holosporales</taxon>
        <taxon>Candidatus Nucleicultricaceae</taxon>
        <taxon>Candidatus Nucleicultrix</taxon>
    </lineage>
</organism>
<dbReference type="NCBIfam" id="TIGR01145">
    <property type="entry name" value="ATP_synt_delta"/>
    <property type="match status" value="1"/>
</dbReference>
<keyword evidence="7 8" id="KW-0066">ATP synthesis</keyword>
<name>A0A1W6N3U6_9PROT</name>
<dbReference type="SUPFAM" id="SSF47928">
    <property type="entry name" value="N-terminal domain of the delta subunit of the F1F0-ATP synthase"/>
    <property type="match status" value="1"/>
</dbReference>
<comment type="function">
    <text evidence="8">F(1)F(0) ATP synthase produces ATP from ADP in the presence of a proton or sodium gradient. F-type ATPases consist of two structural domains, F(1) containing the extramembraneous catalytic core and F(0) containing the membrane proton channel, linked together by a central stalk and a peripheral stalk. During catalysis, ATP synthesis in the catalytic domain of F(1) is coupled via a rotary mechanism of the central stalk subunits to proton translocation.</text>
</comment>
<dbReference type="GO" id="GO:0046933">
    <property type="term" value="F:proton-transporting ATP synthase activity, rotational mechanism"/>
    <property type="evidence" value="ECO:0007669"/>
    <property type="project" value="UniProtKB-UniRule"/>
</dbReference>
<comment type="subcellular location">
    <subcellularLocation>
        <location evidence="8">Cell membrane</location>
        <topology evidence="8">Peripheral membrane protein</topology>
    </subcellularLocation>
    <subcellularLocation>
        <location evidence="1">Membrane</location>
    </subcellularLocation>
</comment>
<dbReference type="InterPro" id="IPR026015">
    <property type="entry name" value="ATP_synth_OSCP/delta_N_sf"/>
</dbReference>
<dbReference type="OrthoDB" id="9796185at2"/>
<keyword evidence="6 8" id="KW-0139">CF(1)</keyword>
<evidence type="ECO:0000256" key="6">
    <source>
        <dbReference type="ARBA" id="ARBA00023196"/>
    </source>
</evidence>
<protein>
    <recommendedName>
        <fullName evidence="8">ATP synthase subunit delta</fullName>
    </recommendedName>
    <alternativeName>
        <fullName evidence="8">ATP synthase F(1) sector subunit delta</fullName>
    </alternativeName>
    <alternativeName>
        <fullName evidence="8">F-type ATPase subunit delta</fullName>
        <shortName evidence="8">F-ATPase subunit delta</shortName>
    </alternativeName>
</protein>
<dbReference type="Proteomes" id="UP000237351">
    <property type="component" value="Chromosome"/>
</dbReference>
<evidence type="ECO:0000256" key="2">
    <source>
        <dbReference type="ARBA" id="ARBA00022448"/>
    </source>
</evidence>
<gene>
    <name evidence="8" type="primary">atpH</name>
    <name evidence="9" type="ORF">GQ61_02935</name>
</gene>
<dbReference type="PANTHER" id="PTHR11910">
    <property type="entry name" value="ATP SYNTHASE DELTA CHAIN"/>
    <property type="match status" value="1"/>
</dbReference>
<dbReference type="RefSeq" id="WP_085783846.1">
    <property type="nucleotide sequence ID" value="NZ_CP008743.1"/>
</dbReference>
<dbReference type="InterPro" id="IPR000711">
    <property type="entry name" value="ATPase_OSCP/dsu"/>
</dbReference>
<keyword evidence="3 8" id="KW-0375">Hydrogen ion transport</keyword>
<keyword evidence="8" id="KW-1003">Cell membrane</keyword>
<dbReference type="KEGG" id="naf:GQ61_02935"/>
<evidence type="ECO:0000313" key="10">
    <source>
        <dbReference type="Proteomes" id="UP000237351"/>
    </source>
</evidence>
<evidence type="ECO:0000256" key="7">
    <source>
        <dbReference type="ARBA" id="ARBA00023310"/>
    </source>
</evidence>
<keyword evidence="5 8" id="KW-0472">Membrane</keyword>
<reference evidence="9 10" key="1">
    <citation type="submission" date="2014-06" db="EMBL/GenBank/DDBJ databases">
        <title>The genome of the endonuclear symbiont Nucleicultrix amoebiphila.</title>
        <authorList>
            <person name="Schulz F."/>
            <person name="Horn M."/>
        </authorList>
    </citation>
    <scope>NUCLEOTIDE SEQUENCE [LARGE SCALE GENOMIC DNA]</scope>
    <source>
        <strain evidence="9 10">FS5</strain>
    </source>
</reference>
<accession>A0A1W6N3U6</accession>
<dbReference type="AlphaFoldDB" id="A0A1W6N3U6"/>
<sequence>MSRAVKVYGKALFDYANELNALDEVSKDFESLRQLISESPDFQNFLSNPTFSKKNSIEVLKSIAESAQFTEVLLKLFILLAEQRRLNLLSDIIEEFHALYQSKKGYLMAQVTSSSPLQDKQVNSLQLILKEITGKQVLLKHQENPELLGGFVVSLNSLQADFSIKAQLNNLRSELEG</sequence>
<dbReference type="GO" id="GO:0005886">
    <property type="term" value="C:plasma membrane"/>
    <property type="evidence" value="ECO:0007669"/>
    <property type="project" value="UniProtKB-SubCell"/>
</dbReference>
<keyword evidence="10" id="KW-1185">Reference proteome</keyword>
<keyword evidence="2 8" id="KW-0813">Transport</keyword>
<dbReference type="HAMAP" id="MF_01416">
    <property type="entry name" value="ATP_synth_delta_bact"/>
    <property type="match status" value="1"/>
</dbReference>
<dbReference type="EMBL" id="CP008743">
    <property type="protein sequence ID" value="ARN84449.1"/>
    <property type="molecule type" value="Genomic_DNA"/>
</dbReference>
<evidence type="ECO:0000256" key="3">
    <source>
        <dbReference type="ARBA" id="ARBA00022781"/>
    </source>
</evidence>
<evidence type="ECO:0000256" key="8">
    <source>
        <dbReference type="HAMAP-Rule" id="MF_01416"/>
    </source>
</evidence>
<proteinExistence type="inferred from homology"/>
<dbReference type="STRING" id="1414854.GQ61_02935"/>